<reference evidence="1 2" key="1">
    <citation type="submission" date="2018-06" db="EMBL/GenBank/DDBJ databases">
        <authorList>
            <consortium name="Pathogen Informatics"/>
            <person name="Doyle S."/>
        </authorList>
    </citation>
    <scope>NUCLEOTIDE SEQUENCE [LARGE SCALE GENOMIC DNA]</scope>
    <source>
        <strain evidence="1 2">NCTC11978</strain>
    </source>
</reference>
<gene>
    <name evidence="1" type="ORF">NCTC11978_01862</name>
</gene>
<dbReference type="RefSeq" id="WP_181874885.1">
    <property type="nucleotide sequence ID" value="NZ_UGNY01000001.1"/>
</dbReference>
<name>A0A378J305_9GAMM</name>
<protein>
    <submittedName>
        <fullName evidence="1">Uncharacterized protein</fullName>
    </submittedName>
</protein>
<dbReference type="AlphaFoldDB" id="A0A378J305"/>
<accession>A0A378J305</accession>
<organism evidence="1 2">
    <name type="scientific">Legionella feeleii</name>
    <dbReference type="NCBI Taxonomy" id="453"/>
    <lineage>
        <taxon>Bacteria</taxon>
        <taxon>Pseudomonadati</taxon>
        <taxon>Pseudomonadota</taxon>
        <taxon>Gammaproteobacteria</taxon>
        <taxon>Legionellales</taxon>
        <taxon>Legionellaceae</taxon>
        <taxon>Legionella</taxon>
    </lineage>
</organism>
<evidence type="ECO:0000313" key="2">
    <source>
        <dbReference type="Proteomes" id="UP000254033"/>
    </source>
</evidence>
<evidence type="ECO:0000313" key="1">
    <source>
        <dbReference type="EMBL" id="STX38674.1"/>
    </source>
</evidence>
<sequence length="56" mass="6015">MQAFAAIPKTVTSLDLSDNAFYKLKRSDLLTLQNAKATDTAAAKTLEYFCLGGSSL</sequence>
<proteinExistence type="predicted"/>
<dbReference type="Proteomes" id="UP000254033">
    <property type="component" value="Unassembled WGS sequence"/>
</dbReference>
<dbReference type="EMBL" id="UGNY01000001">
    <property type="protein sequence ID" value="STX38674.1"/>
    <property type="molecule type" value="Genomic_DNA"/>
</dbReference>